<name>A0ABV2RJT2_BRAJP</name>
<sequence length="53" mass="5828">MFCSEILCFEKSPQCSIALRWPSTTKDRTLAARSNTSVSGGNRTLVSTSDMIE</sequence>
<reference evidence="2 3" key="1">
    <citation type="submission" date="2024-06" db="EMBL/GenBank/DDBJ databases">
        <title>Genomic Encyclopedia of Type Strains, Phase V (KMG-V): Genome sequencing to study the core and pangenomes of soil and plant-associated prokaryotes.</title>
        <authorList>
            <person name="Whitman W."/>
        </authorList>
    </citation>
    <scope>NUCLEOTIDE SEQUENCE [LARGE SCALE GENOMIC DNA]</scope>
    <source>
        <strain evidence="2 3">USDA 160</strain>
    </source>
</reference>
<evidence type="ECO:0000313" key="2">
    <source>
        <dbReference type="EMBL" id="MET4717188.1"/>
    </source>
</evidence>
<accession>A0ABV2RJT2</accession>
<protein>
    <submittedName>
        <fullName evidence="2">Uncharacterized protein</fullName>
    </submittedName>
</protein>
<dbReference type="EMBL" id="JBEPTQ010000002">
    <property type="protein sequence ID" value="MET4717188.1"/>
    <property type="molecule type" value="Genomic_DNA"/>
</dbReference>
<proteinExistence type="predicted"/>
<evidence type="ECO:0000256" key="1">
    <source>
        <dbReference type="SAM" id="MobiDB-lite"/>
    </source>
</evidence>
<comment type="caution">
    <text evidence="2">The sequence shown here is derived from an EMBL/GenBank/DDBJ whole genome shotgun (WGS) entry which is preliminary data.</text>
</comment>
<evidence type="ECO:0000313" key="3">
    <source>
        <dbReference type="Proteomes" id="UP001549291"/>
    </source>
</evidence>
<gene>
    <name evidence="2" type="ORF">ABIF63_001294</name>
</gene>
<keyword evidence="3" id="KW-1185">Reference proteome</keyword>
<dbReference type="Proteomes" id="UP001549291">
    <property type="component" value="Unassembled WGS sequence"/>
</dbReference>
<organism evidence="2 3">
    <name type="scientific">Bradyrhizobium japonicum</name>
    <dbReference type="NCBI Taxonomy" id="375"/>
    <lineage>
        <taxon>Bacteria</taxon>
        <taxon>Pseudomonadati</taxon>
        <taxon>Pseudomonadota</taxon>
        <taxon>Alphaproteobacteria</taxon>
        <taxon>Hyphomicrobiales</taxon>
        <taxon>Nitrobacteraceae</taxon>
        <taxon>Bradyrhizobium</taxon>
    </lineage>
</organism>
<feature type="region of interest" description="Disordered" evidence="1">
    <location>
        <begin position="32"/>
        <end position="53"/>
    </location>
</feature>